<dbReference type="InterPro" id="IPR000477">
    <property type="entry name" value="RT_dom"/>
</dbReference>
<keyword evidence="3" id="KW-1185">Reference proteome</keyword>
<dbReference type="STRING" id="35722.A0A0B7N116"/>
<dbReference type="PANTHER" id="PTHR31635">
    <property type="entry name" value="REVERSE TRANSCRIPTASE DOMAIN-CONTAINING PROTEIN-RELATED"/>
    <property type="match status" value="1"/>
</dbReference>
<dbReference type="Proteomes" id="UP000054107">
    <property type="component" value="Unassembled WGS sequence"/>
</dbReference>
<feature type="domain" description="Reverse transcriptase" evidence="1">
    <location>
        <begin position="1"/>
        <end position="129"/>
    </location>
</feature>
<dbReference type="PROSITE" id="PS50878">
    <property type="entry name" value="RT_POL"/>
    <property type="match status" value="1"/>
</dbReference>
<dbReference type="Pfam" id="PF00078">
    <property type="entry name" value="RVT_1"/>
    <property type="match status" value="1"/>
</dbReference>
<evidence type="ECO:0000259" key="1">
    <source>
        <dbReference type="PROSITE" id="PS50878"/>
    </source>
</evidence>
<sequence length="129" mass="14430">SHLFFDTHLVVNVNGFLSPRVPQLPGLKQGDPISPILFNLAFEPLLRKMLQDPHLSGYQLPSPQALEAPSTIKMMAYADDNVCLLSSPSDLDRLKQHLQVYSAASNASVNYHKTVQRKLLVFAIQSYRV</sequence>
<organism evidence="2 3">
    <name type="scientific">Parasitella parasitica</name>
    <dbReference type="NCBI Taxonomy" id="35722"/>
    <lineage>
        <taxon>Eukaryota</taxon>
        <taxon>Fungi</taxon>
        <taxon>Fungi incertae sedis</taxon>
        <taxon>Mucoromycota</taxon>
        <taxon>Mucoromycotina</taxon>
        <taxon>Mucoromycetes</taxon>
        <taxon>Mucorales</taxon>
        <taxon>Mucorineae</taxon>
        <taxon>Mucoraceae</taxon>
        <taxon>Parasitella</taxon>
    </lineage>
</organism>
<accession>A0A0B7N116</accession>
<evidence type="ECO:0000313" key="2">
    <source>
        <dbReference type="EMBL" id="CEP09058.1"/>
    </source>
</evidence>
<dbReference type="InterPro" id="IPR043502">
    <property type="entry name" value="DNA/RNA_pol_sf"/>
</dbReference>
<dbReference type="SUPFAM" id="SSF56672">
    <property type="entry name" value="DNA/RNA polymerases"/>
    <property type="match status" value="1"/>
</dbReference>
<evidence type="ECO:0000313" key="3">
    <source>
        <dbReference type="Proteomes" id="UP000054107"/>
    </source>
</evidence>
<feature type="non-terminal residue" evidence="2">
    <location>
        <position position="1"/>
    </location>
</feature>
<dbReference type="OrthoDB" id="2286689at2759"/>
<gene>
    <name evidence="2" type="primary">PARPA_02503.1 scaffold 4688</name>
</gene>
<dbReference type="PANTHER" id="PTHR31635:SF196">
    <property type="entry name" value="REVERSE TRANSCRIPTASE DOMAIN-CONTAINING PROTEIN-RELATED"/>
    <property type="match status" value="1"/>
</dbReference>
<dbReference type="EMBL" id="LN720994">
    <property type="protein sequence ID" value="CEP09058.1"/>
    <property type="molecule type" value="Genomic_DNA"/>
</dbReference>
<protein>
    <recommendedName>
        <fullName evidence="1">Reverse transcriptase domain-containing protein</fullName>
    </recommendedName>
</protein>
<reference evidence="2 3" key="1">
    <citation type="submission" date="2014-09" db="EMBL/GenBank/DDBJ databases">
        <authorList>
            <person name="Ellenberger Sabrina"/>
        </authorList>
    </citation>
    <scope>NUCLEOTIDE SEQUENCE [LARGE SCALE GENOMIC DNA]</scope>
    <source>
        <strain evidence="2 3">CBS 412.66</strain>
    </source>
</reference>
<name>A0A0B7N116_9FUNG</name>
<proteinExistence type="predicted"/>
<dbReference type="AlphaFoldDB" id="A0A0B7N116"/>